<reference evidence="2" key="1">
    <citation type="submission" date="2021-06" db="EMBL/GenBank/DDBJ databases">
        <title>Comparative genomics, transcriptomics and evolutionary studies reveal genomic signatures of adaptation to plant cell wall in hemibiotrophic fungi.</title>
        <authorList>
            <consortium name="DOE Joint Genome Institute"/>
            <person name="Baroncelli R."/>
            <person name="Diaz J.F."/>
            <person name="Benocci T."/>
            <person name="Peng M."/>
            <person name="Battaglia E."/>
            <person name="Haridas S."/>
            <person name="Andreopoulos W."/>
            <person name="Labutti K."/>
            <person name="Pangilinan J."/>
            <person name="Floch G.L."/>
            <person name="Makela M.R."/>
            <person name="Henrissat B."/>
            <person name="Grigoriev I.V."/>
            <person name="Crouch J.A."/>
            <person name="De Vries R.P."/>
            <person name="Sukno S.A."/>
            <person name="Thon M.R."/>
        </authorList>
    </citation>
    <scope>NUCLEOTIDE SEQUENCE</scope>
    <source>
        <strain evidence="2">CBS 193.32</strain>
    </source>
</reference>
<name>A0AAJ0AX55_9PEZI</name>
<feature type="signal peptide" evidence="1">
    <location>
        <begin position="1"/>
        <end position="30"/>
    </location>
</feature>
<evidence type="ECO:0000313" key="3">
    <source>
        <dbReference type="Proteomes" id="UP001224890"/>
    </source>
</evidence>
<feature type="chain" id="PRO_5042484567" description="Secreted protein" evidence="1">
    <location>
        <begin position="31"/>
        <end position="116"/>
    </location>
</feature>
<keyword evidence="3" id="KW-1185">Reference proteome</keyword>
<evidence type="ECO:0000256" key="1">
    <source>
        <dbReference type="SAM" id="SignalP"/>
    </source>
</evidence>
<dbReference type="GeneID" id="85458348"/>
<dbReference type="RefSeq" id="XP_060434341.1">
    <property type="nucleotide sequence ID" value="XM_060573822.1"/>
</dbReference>
<evidence type="ECO:0000313" key="2">
    <source>
        <dbReference type="EMBL" id="KAK1690646.1"/>
    </source>
</evidence>
<keyword evidence="1" id="KW-0732">Signal</keyword>
<accession>A0AAJ0AX55</accession>
<protein>
    <recommendedName>
        <fullName evidence="4">Secreted protein</fullName>
    </recommendedName>
</protein>
<evidence type="ECO:0008006" key="4">
    <source>
        <dbReference type="Google" id="ProtNLM"/>
    </source>
</evidence>
<organism evidence="2 3">
    <name type="scientific">Colletotrichum godetiae</name>
    <dbReference type="NCBI Taxonomy" id="1209918"/>
    <lineage>
        <taxon>Eukaryota</taxon>
        <taxon>Fungi</taxon>
        <taxon>Dikarya</taxon>
        <taxon>Ascomycota</taxon>
        <taxon>Pezizomycotina</taxon>
        <taxon>Sordariomycetes</taxon>
        <taxon>Hypocreomycetidae</taxon>
        <taxon>Glomerellales</taxon>
        <taxon>Glomerellaceae</taxon>
        <taxon>Colletotrichum</taxon>
        <taxon>Colletotrichum acutatum species complex</taxon>
    </lineage>
</organism>
<proteinExistence type="predicted"/>
<sequence length="116" mass="13162">MWFCMSLRSVVTRWLKVCLAAWSPWPAIQSQPWQATICMRCPFNRSTAACTHVIHLEAAPLSTRKCPFLFYSRVGSNSECDRLWRPILIGACKRRSKSHALDVKAAGRPALCPSLR</sequence>
<comment type="caution">
    <text evidence="2">The sequence shown here is derived from an EMBL/GenBank/DDBJ whole genome shotgun (WGS) entry which is preliminary data.</text>
</comment>
<dbReference type="EMBL" id="JAHMHR010000005">
    <property type="protein sequence ID" value="KAK1690646.1"/>
    <property type="molecule type" value="Genomic_DNA"/>
</dbReference>
<dbReference type="Proteomes" id="UP001224890">
    <property type="component" value="Unassembled WGS sequence"/>
</dbReference>
<dbReference type="AlphaFoldDB" id="A0AAJ0AX55"/>
<gene>
    <name evidence="2" type="ORF">BDP55DRAFT_647991</name>
</gene>